<reference evidence="6 7" key="1">
    <citation type="submission" date="2021-07" db="EMBL/GenBank/DDBJ databases">
        <title>The Aristolochia fimbriata genome: insights into angiosperm evolution, floral development and chemical biosynthesis.</title>
        <authorList>
            <person name="Jiao Y."/>
        </authorList>
    </citation>
    <scope>NUCLEOTIDE SEQUENCE [LARGE SCALE GENOMIC DNA]</scope>
    <source>
        <strain evidence="6">IBCAS-2021</strain>
        <tissue evidence="6">Leaf</tissue>
    </source>
</reference>
<evidence type="ECO:0000256" key="3">
    <source>
        <dbReference type="ARBA" id="ARBA00023004"/>
    </source>
</evidence>
<dbReference type="AlphaFoldDB" id="A0AAV7FHI1"/>
<dbReference type="PROSITE" id="PS51471">
    <property type="entry name" value="FE2OG_OXY"/>
    <property type="match status" value="1"/>
</dbReference>
<proteinExistence type="inferred from homology"/>
<name>A0AAV7FHI1_ARIFI</name>
<sequence length="363" mass="40503">MASAIRVSSLGRSLPVPVVQEMARGLCVVPPRYQRKDDQDPPIDFHGDSFPSIPVIDMQGLLLSGGDSSSSTTTEYDIELNKLDSACKNWGFFQLVNHGVSLERVKGEVEKFFKLPIEEREKVKQPSGDLQGYGQALVITHEQKLDWSDMVFLVTHPEQERNQNILQKLPISLREALEEYTSEVDELGVTLLEKLATALGMEVRVMRDFFGHVHRGMRLNYYPSCPQPELAVGGSAHSDGVGLTVLIQVNETDGLQVKHGGNWVPVKPLPDAFIVNIGDMLEMFTNGVYHSCEHRVRATSEGERISVARFFSPPREREIVPPSSLVGPKNPPLKYKKIEVEAFLTGFFASPVKGRSYIESMKI</sequence>
<dbReference type="InterPro" id="IPR044861">
    <property type="entry name" value="IPNS-like_FE2OG_OXY"/>
</dbReference>
<protein>
    <recommendedName>
        <fullName evidence="5">Fe2OG dioxygenase domain-containing protein</fullName>
    </recommendedName>
</protein>
<dbReference type="InterPro" id="IPR026992">
    <property type="entry name" value="DIOX_N"/>
</dbReference>
<keyword evidence="4" id="KW-0560">Oxidoreductase</keyword>
<evidence type="ECO:0000313" key="7">
    <source>
        <dbReference type="Proteomes" id="UP000825729"/>
    </source>
</evidence>
<keyword evidence="2 4" id="KW-0479">Metal-binding</keyword>
<dbReference type="PANTHER" id="PTHR47991">
    <property type="entry name" value="OXOGLUTARATE/IRON-DEPENDENT DIOXYGENASE"/>
    <property type="match status" value="1"/>
</dbReference>
<dbReference type="InterPro" id="IPR050295">
    <property type="entry name" value="Plant_2OG-oxidoreductases"/>
</dbReference>
<evidence type="ECO:0000256" key="4">
    <source>
        <dbReference type="RuleBase" id="RU003682"/>
    </source>
</evidence>
<evidence type="ECO:0000256" key="2">
    <source>
        <dbReference type="ARBA" id="ARBA00022723"/>
    </source>
</evidence>
<gene>
    <name evidence="6" type="ORF">H6P81_004300</name>
</gene>
<dbReference type="GO" id="GO:0046872">
    <property type="term" value="F:metal ion binding"/>
    <property type="evidence" value="ECO:0007669"/>
    <property type="project" value="UniProtKB-KW"/>
</dbReference>
<organism evidence="6 7">
    <name type="scientific">Aristolochia fimbriata</name>
    <name type="common">White veined hardy Dutchman's pipe vine</name>
    <dbReference type="NCBI Taxonomy" id="158543"/>
    <lineage>
        <taxon>Eukaryota</taxon>
        <taxon>Viridiplantae</taxon>
        <taxon>Streptophyta</taxon>
        <taxon>Embryophyta</taxon>
        <taxon>Tracheophyta</taxon>
        <taxon>Spermatophyta</taxon>
        <taxon>Magnoliopsida</taxon>
        <taxon>Magnoliidae</taxon>
        <taxon>Piperales</taxon>
        <taxon>Aristolochiaceae</taxon>
        <taxon>Aristolochia</taxon>
    </lineage>
</organism>
<dbReference type="Pfam" id="PF14226">
    <property type="entry name" value="DIOX_N"/>
    <property type="match status" value="1"/>
</dbReference>
<comment type="similarity">
    <text evidence="1 4">Belongs to the iron/ascorbate-dependent oxidoreductase family.</text>
</comment>
<dbReference type="Proteomes" id="UP000825729">
    <property type="component" value="Unassembled WGS sequence"/>
</dbReference>
<dbReference type="SUPFAM" id="SSF51197">
    <property type="entry name" value="Clavaminate synthase-like"/>
    <property type="match status" value="1"/>
</dbReference>
<dbReference type="Gene3D" id="2.60.120.330">
    <property type="entry name" value="B-lactam Antibiotic, Isopenicillin N Synthase, Chain"/>
    <property type="match status" value="1"/>
</dbReference>
<dbReference type="InterPro" id="IPR027443">
    <property type="entry name" value="IPNS-like_sf"/>
</dbReference>
<evidence type="ECO:0000256" key="1">
    <source>
        <dbReference type="ARBA" id="ARBA00008056"/>
    </source>
</evidence>
<dbReference type="FunFam" id="2.60.120.330:FF:000079">
    <property type="entry name" value="Protein SRG1"/>
    <property type="match status" value="1"/>
</dbReference>
<dbReference type="EMBL" id="JAINDJ010000002">
    <property type="protein sequence ID" value="KAG9459792.1"/>
    <property type="molecule type" value="Genomic_DNA"/>
</dbReference>
<accession>A0AAV7FHI1</accession>
<comment type="caution">
    <text evidence="6">The sequence shown here is derived from an EMBL/GenBank/DDBJ whole genome shotgun (WGS) entry which is preliminary data.</text>
</comment>
<feature type="domain" description="Fe2OG dioxygenase" evidence="5">
    <location>
        <begin position="213"/>
        <end position="313"/>
    </location>
</feature>
<dbReference type="Pfam" id="PF03171">
    <property type="entry name" value="2OG-FeII_Oxy"/>
    <property type="match status" value="1"/>
</dbReference>
<evidence type="ECO:0000313" key="6">
    <source>
        <dbReference type="EMBL" id="KAG9459792.1"/>
    </source>
</evidence>
<keyword evidence="7" id="KW-1185">Reference proteome</keyword>
<keyword evidence="3 4" id="KW-0408">Iron</keyword>
<dbReference type="GO" id="GO:0016491">
    <property type="term" value="F:oxidoreductase activity"/>
    <property type="evidence" value="ECO:0007669"/>
    <property type="project" value="UniProtKB-KW"/>
</dbReference>
<dbReference type="InterPro" id="IPR005123">
    <property type="entry name" value="Oxoglu/Fe-dep_dioxygenase_dom"/>
</dbReference>
<evidence type="ECO:0000259" key="5">
    <source>
        <dbReference type="PROSITE" id="PS51471"/>
    </source>
</evidence>